<evidence type="ECO:0000313" key="4">
    <source>
        <dbReference type="Proteomes" id="UP001316087"/>
    </source>
</evidence>
<dbReference type="PANTHER" id="PTHR10907:SF47">
    <property type="entry name" value="REGUCALCIN"/>
    <property type="match status" value="1"/>
</dbReference>
<dbReference type="SUPFAM" id="SSF63829">
    <property type="entry name" value="Calcium-dependent phosphotriesterase"/>
    <property type="match status" value="1"/>
</dbReference>
<dbReference type="Gene3D" id="2.120.10.30">
    <property type="entry name" value="TolB, C-terminal domain"/>
    <property type="match status" value="1"/>
</dbReference>
<dbReference type="EMBL" id="JAKZFC010000006">
    <property type="protein sequence ID" value="MCH7323147.1"/>
    <property type="molecule type" value="Genomic_DNA"/>
</dbReference>
<feature type="domain" description="SMP-30/Gluconolactonase/LRE-like region" evidence="2">
    <location>
        <begin position="13"/>
        <end position="253"/>
    </location>
</feature>
<sequence>MEAKLKIKLQQTLGEGPLWDEKGQKVYWTDILNGCLYRFNLTGDAIEKRILPFHIGSFAFYEQEERMLLATSKGLFHYSFDDDQYEHLCEYFQLPSQMRCNDGKVDYDGDFWFGTMQYNPVEPQGSIFRYTKTGQLIEEARGFIIPNGISWFNDTMYIVDSGKRELYAVQRKNNGYDWDNKEVIFCSPEGMTPDGITIDSDGDIWIAIWGGGKVIRFNPQRREIVSEIIVPAPYVTSCSFTGEFLDTLWITTAKSDLSEEQLQKYPLSGSVFVVKTNSKGAKSSLYRGEAK</sequence>
<evidence type="ECO:0000313" key="3">
    <source>
        <dbReference type="EMBL" id="MCH7323147.1"/>
    </source>
</evidence>
<dbReference type="Pfam" id="PF08450">
    <property type="entry name" value="SGL"/>
    <property type="match status" value="1"/>
</dbReference>
<dbReference type="RefSeq" id="WP_241370319.1">
    <property type="nucleotide sequence ID" value="NZ_JAKZFC010000006.1"/>
</dbReference>
<accession>A0ABS9UFM7</accession>
<keyword evidence="4" id="KW-1185">Reference proteome</keyword>
<evidence type="ECO:0000256" key="1">
    <source>
        <dbReference type="ARBA" id="ARBA00008853"/>
    </source>
</evidence>
<comment type="caution">
    <text evidence="3">The sequence shown here is derived from an EMBL/GenBank/DDBJ whole genome shotgun (WGS) entry which is preliminary data.</text>
</comment>
<protein>
    <submittedName>
        <fullName evidence="3">SMP-30/gluconolactonase/LRE family protein</fullName>
    </submittedName>
</protein>
<dbReference type="InterPro" id="IPR011042">
    <property type="entry name" value="6-blade_b-propeller_TolB-like"/>
</dbReference>
<organism evidence="3 4">
    <name type="scientific">Solibacillus palustris</name>
    <dbReference type="NCBI Taxonomy" id="2908203"/>
    <lineage>
        <taxon>Bacteria</taxon>
        <taxon>Bacillati</taxon>
        <taxon>Bacillota</taxon>
        <taxon>Bacilli</taxon>
        <taxon>Bacillales</taxon>
        <taxon>Caryophanaceae</taxon>
        <taxon>Solibacillus</taxon>
    </lineage>
</organism>
<dbReference type="PANTHER" id="PTHR10907">
    <property type="entry name" value="REGUCALCIN"/>
    <property type="match status" value="1"/>
</dbReference>
<reference evidence="3 4" key="1">
    <citation type="submission" date="2022-03" db="EMBL/GenBank/DDBJ databases">
        <authorList>
            <person name="Jo J.-H."/>
            <person name="Im W.-T."/>
        </authorList>
    </citation>
    <scope>NUCLEOTIDE SEQUENCE [LARGE SCALE GENOMIC DNA]</scope>
    <source>
        <strain evidence="3 4">MA9</strain>
    </source>
</reference>
<name>A0ABS9UFM7_9BACL</name>
<dbReference type="InterPro" id="IPR005511">
    <property type="entry name" value="SMP-30"/>
</dbReference>
<dbReference type="InterPro" id="IPR013658">
    <property type="entry name" value="SGL"/>
</dbReference>
<evidence type="ECO:0000259" key="2">
    <source>
        <dbReference type="Pfam" id="PF08450"/>
    </source>
</evidence>
<proteinExistence type="inferred from homology"/>
<gene>
    <name evidence="3" type="ORF">LZ480_14815</name>
</gene>
<dbReference type="PRINTS" id="PR01790">
    <property type="entry name" value="SMP30FAMILY"/>
</dbReference>
<comment type="similarity">
    <text evidence="1">Belongs to the SMP-30/CGR1 family.</text>
</comment>
<dbReference type="Proteomes" id="UP001316087">
    <property type="component" value="Unassembled WGS sequence"/>
</dbReference>